<reference evidence="2 3" key="1">
    <citation type="submission" date="2019-02" db="EMBL/GenBank/DDBJ databases">
        <title>Deep-cultivation of Planctomycetes and their phenomic and genomic characterization uncovers novel biology.</title>
        <authorList>
            <person name="Wiegand S."/>
            <person name="Jogler M."/>
            <person name="Boedeker C."/>
            <person name="Pinto D."/>
            <person name="Vollmers J."/>
            <person name="Rivas-Marin E."/>
            <person name="Kohn T."/>
            <person name="Peeters S.H."/>
            <person name="Heuer A."/>
            <person name="Rast P."/>
            <person name="Oberbeckmann S."/>
            <person name="Bunk B."/>
            <person name="Jeske O."/>
            <person name="Meyerdierks A."/>
            <person name="Storesund J.E."/>
            <person name="Kallscheuer N."/>
            <person name="Luecker S."/>
            <person name="Lage O.M."/>
            <person name="Pohl T."/>
            <person name="Merkel B.J."/>
            <person name="Hornburger P."/>
            <person name="Mueller R.-W."/>
            <person name="Bruemmer F."/>
            <person name="Labrenz M."/>
            <person name="Spormann A.M."/>
            <person name="Op den Camp H."/>
            <person name="Overmann J."/>
            <person name="Amann R."/>
            <person name="Jetten M.S.M."/>
            <person name="Mascher T."/>
            <person name="Medema M.H."/>
            <person name="Devos D.P."/>
            <person name="Kaster A.-K."/>
            <person name="Ovreas L."/>
            <person name="Rohde M."/>
            <person name="Galperin M.Y."/>
            <person name="Jogler C."/>
        </authorList>
    </citation>
    <scope>NUCLEOTIDE SEQUENCE [LARGE SCALE GENOMIC DNA]</scope>
    <source>
        <strain evidence="2 3">ElP</strain>
    </source>
</reference>
<protein>
    <submittedName>
        <fullName evidence="2">Uncharacterized protein</fullName>
    </submittedName>
</protein>
<evidence type="ECO:0000313" key="3">
    <source>
        <dbReference type="Proteomes" id="UP000317835"/>
    </source>
</evidence>
<evidence type="ECO:0000313" key="2">
    <source>
        <dbReference type="EMBL" id="QDV35834.1"/>
    </source>
</evidence>
<dbReference type="KEGG" id="tpla:ElP_37420"/>
<proteinExistence type="predicted"/>
<name>A0A518H4S4_9BACT</name>
<sequence>MRGDPGRTDGGRIRAIPSGPVAGPSPPDVGRIRA</sequence>
<evidence type="ECO:0000256" key="1">
    <source>
        <dbReference type="SAM" id="MobiDB-lite"/>
    </source>
</evidence>
<keyword evidence="3" id="KW-1185">Reference proteome</keyword>
<dbReference type="Proteomes" id="UP000317835">
    <property type="component" value="Chromosome"/>
</dbReference>
<dbReference type="AlphaFoldDB" id="A0A518H4S4"/>
<gene>
    <name evidence="2" type="ORF">ElP_37420</name>
</gene>
<dbReference type="EMBL" id="CP036426">
    <property type="protein sequence ID" value="QDV35834.1"/>
    <property type="molecule type" value="Genomic_DNA"/>
</dbReference>
<organism evidence="2 3">
    <name type="scientific">Tautonia plasticadhaerens</name>
    <dbReference type="NCBI Taxonomy" id="2527974"/>
    <lineage>
        <taxon>Bacteria</taxon>
        <taxon>Pseudomonadati</taxon>
        <taxon>Planctomycetota</taxon>
        <taxon>Planctomycetia</taxon>
        <taxon>Isosphaerales</taxon>
        <taxon>Isosphaeraceae</taxon>
        <taxon>Tautonia</taxon>
    </lineage>
</organism>
<accession>A0A518H4S4</accession>
<feature type="region of interest" description="Disordered" evidence="1">
    <location>
        <begin position="1"/>
        <end position="34"/>
    </location>
</feature>
<feature type="compositionally biased region" description="Basic and acidic residues" evidence="1">
    <location>
        <begin position="1"/>
        <end position="12"/>
    </location>
</feature>